<dbReference type="GO" id="GO:0005783">
    <property type="term" value="C:endoplasmic reticulum"/>
    <property type="evidence" value="ECO:0007669"/>
    <property type="project" value="TreeGrafter"/>
</dbReference>
<evidence type="ECO:0000313" key="2">
    <source>
        <dbReference type="EMBL" id="RDX40898.1"/>
    </source>
</evidence>
<evidence type="ECO:0008006" key="4">
    <source>
        <dbReference type="Google" id="ProtNLM"/>
    </source>
</evidence>
<accession>A0A371CKT4</accession>
<gene>
    <name evidence="2" type="ORF">OH76DRAFT_1423437</name>
</gene>
<keyword evidence="3" id="KW-1185">Reference proteome</keyword>
<name>A0A371CKT4_9APHY</name>
<dbReference type="Proteomes" id="UP000256964">
    <property type="component" value="Unassembled WGS sequence"/>
</dbReference>
<protein>
    <recommendedName>
        <fullName evidence="4">Calcineurin-like phosphoesterase domain-containing protein</fullName>
    </recommendedName>
</protein>
<keyword evidence="1" id="KW-0472">Membrane</keyword>
<evidence type="ECO:0000313" key="3">
    <source>
        <dbReference type="Proteomes" id="UP000256964"/>
    </source>
</evidence>
<dbReference type="InterPro" id="IPR033308">
    <property type="entry name" value="PGAP5/Cdc1/Ted1"/>
</dbReference>
<dbReference type="AlphaFoldDB" id="A0A371CKT4"/>
<dbReference type="OrthoDB" id="5977743at2759"/>
<proteinExistence type="predicted"/>
<dbReference type="EMBL" id="KZ857532">
    <property type="protein sequence ID" value="RDX40898.1"/>
    <property type="molecule type" value="Genomic_DNA"/>
</dbReference>
<dbReference type="GO" id="GO:0016020">
    <property type="term" value="C:membrane"/>
    <property type="evidence" value="ECO:0007669"/>
    <property type="project" value="GOC"/>
</dbReference>
<dbReference type="STRING" id="139420.A0A371CKT4"/>
<organism evidence="2 3">
    <name type="scientific">Lentinus brumalis</name>
    <dbReference type="NCBI Taxonomy" id="2498619"/>
    <lineage>
        <taxon>Eukaryota</taxon>
        <taxon>Fungi</taxon>
        <taxon>Dikarya</taxon>
        <taxon>Basidiomycota</taxon>
        <taxon>Agaricomycotina</taxon>
        <taxon>Agaricomycetes</taxon>
        <taxon>Polyporales</taxon>
        <taxon>Polyporaceae</taxon>
        <taxon>Lentinus</taxon>
    </lineage>
</organism>
<sequence length="396" mass="43665">MEWVGDSRRLGDLVGGGLYASLDDSGRAREKKKGKDRDDDEKAVCIVLDLLNGAVSTPVSRPFALVKTSSTSSPAGNSRASCFSIICGRPVLLVDQPAVSLPGIGTRYTAAQSVRAVITKTSLPNAFHSLAGNTRPILFTHVPLSRPEGASCGPLRERGTLRQGRGLRYQNLLSPQASQFLLQTIRPAIVFSGDDHDYCEYVHTVHPTNTKRPSPPASVPEVTVKSSMAMGVRRPGYQLLSLIPPHTAYDGQSLAHRPCLLPDQLDIYLSVYIPLFELSLIVLLTSKLRRVVVRRATSNADGEVEHGLPPPSAWRNKEFPWYGSWSWTCTLGGSRRRIVLPRFSVVRPTVEFLWSGAEREGDERKRAGVAKGTVRDFWEAAWAQLVLFVGIAWWVW</sequence>
<dbReference type="PANTHER" id="PTHR13315:SF4">
    <property type="entry name" value="METALLOPHOSPHOESTERASE, ISOFORM E"/>
    <property type="match status" value="1"/>
</dbReference>
<dbReference type="GO" id="GO:0006506">
    <property type="term" value="P:GPI anchor biosynthetic process"/>
    <property type="evidence" value="ECO:0007669"/>
    <property type="project" value="InterPro"/>
</dbReference>
<dbReference type="PANTHER" id="PTHR13315">
    <property type="entry name" value="METALLO PHOSPHOESTERASE RELATED"/>
    <property type="match status" value="1"/>
</dbReference>
<evidence type="ECO:0000256" key="1">
    <source>
        <dbReference type="ARBA" id="ARBA00023136"/>
    </source>
</evidence>
<reference evidence="2 3" key="1">
    <citation type="journal article" date="2018" name="Biotechnol. Biofuels">
        <title>Integrative visual omics of the white-rot fungus Polyporus brumalis exposes the biotechnological potential of its oxidative enzymes for delignifying raw plant biomass.</title>
        <authorList>
            <person name="Miyauchi S."/>
            <person name="Rancon A."/>
            <person name="Drula E."/>
            <person name="Hage H."/>
            <person name="Chaduli D."/>
            <person name="Favel A."/>
            <person name="Grisel S."/>
            <person name="Henrissat B."/>
            <person name="Herpoel-Gimbert I."/>
            <person name="Ruiz-Duenas F.J."/>
            <person name="Chevret D."/>
            <person name="Hainaut M."/>
            <person name="Lin J."/>
            <person name="Wang M."/>
            <person name="Pangilinan J."/>
            <person name="Lipzen A."/>
            <person name="Lesage-Meessen L."/>
            <person name="Navarro D."/>
            <person name="Riley R."/>
            <person name="Grigoriev I.V."/>
            <person name="Zhou S."/>
            <person name="Raouche S."/>
            <person name="Rosso M.N."/>
        </authorList>
    </citation>
    <scope>NUCLEOTIDE SEQUENCE [LARGE SCALE GENOMIC DNA]</scope>
    <source>
        <strain evidence="2 3">BRFM 1820</strain>
    </source>
</reference>